<dbReference type="AlphaFoldDB" id="A0A3E0X2E8"/>
<feature type="domain" description="LysM" evidence="2">
    <location>
        <begin position="441"/>
        <end position="485"/>
    </location>
</feature>
<dbReference type="EMBL" id="NFZW01000002">
    <property type="protein sequence ID" value="RFA38811.1"/>
    <property type="molecule type" value="Genomic_DNA"/>
</dbReference>
<reference evidence="4" key="1">
    <citation type="submission" date="2017-05" db="EMBL/GenBank/DDBJ databases">
        <authorList>
            <person name="Sharma S."/>
            <person name="Sidhu C."/>
            <person name="Pinnaka A.K."/>
        </authorList>
    </citation>
    <scope>NUCLEOTIDE SEQUENCE [LARGE SCALE GENOMIC DNA]</scope>
    <source>
        <strain evidence="4">AK93</strain>
    </source>
</reference>
<dbReference type="Pfam" id="PF01476">
    <property type="entry name" value="LysM"/>
    <property type="match status" value="3"/>
</dbReference>
<dbReference type="PROSITE" id="PS00922">
    <property type="entry name" value="TRANSGLYCOSYLASE"/>
    <property type="match status" value="1"/>
</dbReference>
<dbReference type="SUPFAM" id="SSF53955">
    <property type="entry name" value="Lysozyme-like"/>
    <property type="match status" value="1"/>
</dbReference>
<dbReference type="InterPro" id="IPR008258">
    <property type="entry name" value="Transglycosylase_SLT_dom_1"/>
</dbReference>
<dbReference type="CDD" id="cd00118">
    <property type="entry name" value="LysM"/>
    <property type="match status" value="3"/>
</dbReference>
<name>A0A3E0X2E8_9GAMM</name>
<dbReference type="Gene3D" id="1.10.530.10">
    <property type="match status" value="1"/>
</dbReference>
<evidence type="ECO:0000313" key="3">
    <source>
        <dbReference type="EMBL" id="RFA38811.1"/>
    </source>
</evidence>
<dbReference type="PANTHER" id="PTHR33734:SF22">
    <property type="entry name" value="MEMBRANE-BOUND LYTIC MUREIN TRANSGLYCOSYLASE D"/>
    <property type="match status" value="1"/>
</dbReference>
<dbReference type="CDD" id="cd16894">
    <property type="entry name" value="MltD-like"/>
    <property type="match status" value="1"/>
</dbReference>
<organism evidence="3 4">
    <name type="scientific">Alkalilimnicola ehrlichii</name>
    <dbReference type="NCBI Taxonomy" id="351052"/>
    <lineage>
        <taxon>Bacteria</taxon>
        <taxon>Pseudomonadati</taxon>
        <taxon>Pseudomonadota</taxon>
        <taxon>Gammaproteobacteria</taxon>
        <taxon>Chromatiales</taxon>
        <taxon>Ectothiorhodospiraceae</taxon>
        <taxon>Alkalilimnicola</taxon>
    </lineage>
</organism>
<dbReference type="PROSITE" id="PS51782">
    <property type="entry name" value="LYSM"/>
    <property type="match status" value="3"/>
</dbReference>
<dbReference type="InterPro" id="IPR023346">
    <property type="entry name" value="Lysozyme-like_dom_sf"/>
</dbReference>
<dbReference type="SUPFAM" id="SSF54106">
    <property type="entry name" value="LysM domain"/>
    <property type="match status" value="3"/>
</dbReference>
<accession>A0A3E0X2E8</accession>
<gene>
    <name evidence="3" type="ORF">CAL65_02565</name>
</gene>
<proteinExistence type="inferred from homology"/>
<keyword evidence="4" id="KW-1185">Reference proteome</keyword>
<dbReference type="Pfam" id="PF01464">
    <property type="entry name" value="SLT"/>
    <property type="match status" value="1"/>
</dbReference>
<dbReference type="InterPro" id="IPR018392">
    <property type="entry name" value="LysM"/>
</dbReference>
<comment type="similarity">
    <text evidence="1">Belongs to the transglycosylase Slt family.</text>
</comment>
<dbReference type="PANTHER" id="PTHR33734">
    <property type="entry name" value="LYSM DOMAIN-CONTAINING GPI-ANCHORED PROTEIN 2"/>
    <property type="match status" value="1"/>
</dbReference>
<dbReference type="Proteomes" id="UP000256763">
    <property type="component" value="Unassembled WGS sequence"/>
</dbReference>
<dbReference type="InterPro" id="IPR000189">
    <property type="entry name" value="Transglyc_AS"/>
</dbReference>
<dbReference type="SMART" id="SM00257">
    <property type="entry name" value="LysM"/>
    <property type="match status" value="3"/>
</dbReference>
<protein>
    <recommendedName>
        <fullName evidence="2">LysM domain-containing protein</fullName>
    </recommendedName>
</protein>
<dbReference type="GO" id="GO:0008932">
    <property type="term" value="F:lytic endotransglycosylase activity"/>
    <property type="evidence" value="ECO:0007669"/>
    <property type="project" value="TreeGrafter"/>
</dbReference>
<comment type="caution">
    <text evidence="3">The sequence shown here is derived from an EMBL/GenBank/DDBJ whole genome shotgun (WGS) entry which is preliminary data.</text>
</comment>
<evidence type="ECO:0000313" key="4">
    <source>
        <dbReference type="Proteomes" id="UP000256763"/>
    </source>
</evidence>
<evidence type="ECO:0000259" key="2">
    <source>
        <dbReference type="PROSITE" id="PS51782"/>
    </source>
</evidence>
<dbReference type="InterPro" id="IPR036779">
    <property type="entry name" value="LysM_dom_sf"/>
</dbReference>
<dbReference type="GO" id="GO:0016020">
    <property type="term" value="C:membrane"/>
    <property type="evidence" value="ECO:0007669"/>
    <property type="project" value="InterPro"/>
</dbReference>
<evidence type="ECO:0000256" key="1">
    <source>
        <dbReference type="ARBA" id="ARBA00007734"/>
    </source>
</evidence>
<dbReference type="GO" id="GO:0000270">
    <property type="term" value="P:peptidoglycan metabolic process"/>
    <property type="evidence" value="ECO:0007669"/>
    <property type="project" value="InterPro"/>
</dbReference>
<sequence length="566" mass="63439">MEANSGFTSRNNKRDIDKVRRITCAYTPLPARPQLGAGALGLCLADSESAGIRCRSSGGRRVYRPEVLDVTPVQAMPQPDATVAEEKPDDAPPEDLWARIRGGFGMDMPENSRIDAELAFFSARPGYMERVSDRAEPYLYYIVDEIERRGLPMELALLPIVESAYQPFAYSPGRAAGIWQFIPSTGLHFGLKQTWWYDGRRDIIASTDAALTYLESLYNQFGDWEHALAAYNAGQGTVRSAIRRNGNAGRPTDYWNLPLPRETQGYVPRLLALRALIETPEEYGLTLRPLANEPYLAIIDIDSQIDLALAAELADLTIKEVYRLNPGFNRWATDPDGPHRLVLPLDRADAFTAGLEALPASERVTWRRHQVRSGQTLSHIAREHNTTVTVIQEANGLRDHRIRAGAHLIVPVSRGNAEEYTLSASQRLNRLQATNREGQRHTHTVRNGDTLWDISRRYGVSVGQVTNWNGMAPNDILRPGQDLVIWLPEGQVRTASQANSRAPIPSQQNVQYTVRRGDSLYRIARQFNVSVADLRRWNNLPSQGYLQPGQRLRVMVDVTSQQSDAI</sequence>
<dbReference type="Gene3D" id="3.10.350.10">
    <property type="entry name" value="LysM domain"/>
    <property type="match status" value="3"/>
</dbReference>
<feature type="domain" description="LysM" evidence="2">
    <location>
        <begin position="367"/>
        <end position="410"/>
    </location>
</feature>
<feature type="domain" description="LysM" evidence="2">
    <location>
        <begin position="510"/>
        <end position="554"/>
    </location>
</feature>